<comment type="caution">
    <text evidence="10">The sequence shown here is derived from an EMBL/GenBank/DDBJ whole genome shotgun (WGS) entry which is preliminary data.</text>
</comment>
<comment type="subcellular location">
    <subcellularLocation>
        <location evidence="1">Nucleus</location>
    </subcellularLocation>
</comment>
<dbReference type="FunFam" id="1.10.10.10:FF:000168">
    <property type="entry name" value="Replication protein A 32 kDa subunit"/>
    <property type="match status" value="1"/>
</dbReference>
<evidence type="ECO:0000256" key="3">
    <source>
        <dbReference type="ARBA" id="ARBA00022763"/>
    </source>
</evidence>
<evidence type="ECO:0000313" key="11">
    <source>
        <dbReference type="Proteomes" id="UP001054821"/>
    </source>
</evidence>
<evidence type="ECO:0000259" key="9">
    <source>
        <dbReference type="Pfam" id="PF08784"/>
    </source>
</evidence>
<dbReference type="AlphaFoldDB" id="A0AAD4V1E2"/>
<dbReference type="GO" id="GO:0003697">
    <property type="term" value="F:single-stranded DNA binding"/>
    <property type="evidence" value="ECO:0007669"/>
    <property type="project" value="TreeGrafter"/>
</dbReference>
<dbReference type="InterPro" id="IPR036390">
    <property type="entry name" value="WH_DNA-bd_sf"/>
</dbReference>
<proteinExistence type="inferred from homology"/>
<dbReference type="GO" id="GO:0006289">
    <property type="term" value="P:nucleotide-excision repair"/>
    <property type="evidence" value="ECO:0007669"/>
    <property type="project" value="TreeGrafter"/>
</dbReference>
<dbReference type="Gene3D" id="1.10.10.10">
    <property type="entry name" value="Winged helix-like DNA-binding domain superfamily/Winged helix DNA-binding domain"/>
    <property type="match status" value="1"/>
</dbReference>
<dbReference type="InterPro" id="IPR014892">
    <property type="entry name" value="RPA_C"/>
</dbReference>
<dbReference type="GO" id="GO:0005662">
    <property type="term" value="C:DNA replication factor A complex"/>
    <property type="evidence" value="ECO:0007669"/>
    <property type="project" value="TreeGrafter"/>
</dbReference>
<dbReference type="EMBL" id="JAJFAZ020000008">
    <property type="protein sequence ID" value="KAI5315807.1"/>
    <property type="molecule type" value="Genomic_DNA"/>
</dbReference>
<evidence type="ECO:0000256" key="2">
    <source>
        <dbReference type="ARBA" id="ARBA00007815"/>
    </source>
</evidence>
<keyword evidence="11" id="KW-1185">Reference proteome</keyword>
<dbReference type="GO" id="GO:0035861">
    <property type="term" value="C:site of double-strand break"/>
    <property type="evidence" value="ECO:0007669"/>
    <property type="project" value="TreeGrafter"/>
</dbReference>
<keyword evidence="5" id="KW-0233">DNA recombination</keyword>
<keyword evidence="6" id="KW-0234">DNA repair</keyword>
<keyword evidence="4" id="KW-0238">DNA-binding</keyword>
<comment type="similarity">
    <text evidence="2">Belongs to the replication factor A protein 2 family.</text>
</comment>
<evidence type="ECO:0000313" key="10">
    <source>
        <dbReference type="EMBL" id="KAI5315807.1"/>
    </source>
</evidence>
<gene>
    <name evidence="10" type="ORF">L3X38_044983</name>
</gene>
<dbReference type="GO" id="GO:0000724">
    <property type="term" value="P:double-strand break repair via homologous recombination"/>
    <property type="evidence" value="ECO:0007669"/>
    <property type="project" value="TreeGrafter"/>
</dbReference>
<dbReference type="GO" id="GO:0006260">
    <property type="term" value="P:DNA replication"/>
    <property type="evidence" value="ECO:0007669"/>
    <property type="project" value="TreeGrafter"/>
</dbReference>
<evidence type="ECO:0000256" key="6">
    <source>
        <dbReference type="ARBA" id="ARBA00023204"/>
    </source>
</evidence>
<sequence length="304" mass="33625">MLPLPGVKENFDSREMQEIEDGMYVRVNGHLKLQGNSASQPEYVDSSLSTPVRSGSSGYQTAPSNQFSGQVSVGGIKGCDQLVLDYLQQHSSLGKEKGIHRDELSQHLKVPVEKILEAIRSLEEEGLIYSTIDEFHYKSAAYFDFVLLRFTSPTTSPPTLAFSFFQIWFLHRDIGTTSLSALSRRYRIVYTALAKVLALVLAPILSTSLIPILWYIPCLCCDWLLLSSWCTSGLECEAESDSWRNVLVLMCLCFLGKFCSWLKIGGSLCAAMLTCVEDVNPLLCGHIGEVGTVSGPFVATVARF</sequence>
<organism evidence="10 11">
    <name type="scientific">Prunus dulcis</name>
    <name type="common">Almond</name>
    <name type="synonym">Amygdalus dulcis</name>
    <dbReference type="NCBI Taxonomy" id="3755"/>
    <lineage>
        <taxon>Eukaryota</taxon>
        <taxon>Viridiplantae</taxon>
        <taxon>Streptophyta</taxon>
        <taxon>Embryophyta</taxon>
        <taxon>Tracheophyta</taxon>
        <taxon>Spermatophyta</taxon>
        <taxon>Magnoliopsida</taxon>
        <taxon>eudicotyledons</taxon>
        <taxon>Gunneridae</taxon>
        <taxon>Pentapetalae</taxon>
        <taxon>rosids</taxon>
        <taxon>fabids</taxon>
        <taxon>Rosales</taxon>
        <taxon>Rosaceae</taxon>
        <taxon>Amygdaloideae</taxon>
        <taxon>Amygdaleae</taxon>
        <taxon>Prunus</taxon>
    </lineage>
</organism>
<evidence type="ECO:0000256" key="4">
    <source>
        <dbReference type="ARBA" id="ARBA00023125"/>
    </source>
</evidence>
<dbReference type="Proteomes" id="UP001054821">
    <property type="component" value="Chromosome 8"/>
</dbReference>
<dbReference type="Pfam" id="PF08784">
    <property type="entry name" value="RPA_C"/>
    <property type="match status" value="1"/>
</dbReference>
<protein>
    <recommendedName>
        <fullName evidence="9">Replication protein A C-terminal domain-containing protein</fullName>
    </recommendedName>
</protein>
<dbReference type="GO" id="GO:0000781">
    <property type="term" value="C:chromosome, telomeric region"/>
    <property type="evidence" value="ECO:0007669"/>
    <property type="project" value="TreeGrafter"/>
</dbReference>
<name>A0AAD4V1E2_PRUDU</name>
<dbReference type="PANTHER" id="PTHR13989:SF34">
    <property type="entry name" value="REPLICATION PROTEIN A 32 KDA SUBUNIT A"/>
    <property type="match status" value="1"/>
</dbReference>
<feature type="region of interest" description="Disordered" evidence="8">
    <location>
        <begin position="36"/>
        <end position="63"/>
    </location>
</feature>
<accession>A0AAD4V1E2</accession>
<evidence type="ECO:0000256" key="1">
    <source>
        <dbReference type="ARBA" id="ARBA00004123"/>
    </source>
</evidence>
<evidence type="ECO:0000256" key="5">
    <source>
        <dbReference type="ARBA" id="ARBA00023172"/>
    </source>
</evidence>
<evidence type="ECO:0000256" key="8">
    <source>
        <dbReference type="SAM" id="MobiDB-lite"/>
    </source>
</evidence>
<keyword evidence="3" id="KW-0227">DNA damage</keyword>
<keyword evidence="7" id="KW-0539">Nucleus</keyword>
<dbReference type="SUPFAM" id="SSF46785">
    <property type="entry name" value="Winged helix' DNA-binding domain"/>
    <property type="match status" value="1"/>
</dbReference>
<reference evidence="10 11" key="1">
    <citation type="journal article" date="2022" name="G3 (Bethesda)">
        <title>Whole-genome sequence and methylome profiling of the almond [Prunus dulcis (Mill.) D.A. Webb] cultivar 'Nonpareil'.</title>
        <authorList>
            <person name="D'Amico-Willman K.M."/>
            <person name="Ouma W.Z."/>
            <person name="Meulia T."/>
            <person name="Sideli G.M."/>
            <person name="Gradziel T.M."/>
            <person name="Fresnedo-Ramirez J."/>
        </authorList>
    </citation>
    <scope>NUCLEOTIDE SEQUENCE [LARGE SCALE GENOMIC DNA]</scope>
    <source>
        <strain evidence="10">Clone GOH B32 T37-40</strain>
    </source>
</reference>
<dbReference type="PANTHER" id="PTHR13989">
    <property type="entry name" value="REPLICATION PROTEIN A-RELATED"/>
    <property type="match status" value="1"/>
</dbReference>
<dbReference type="InterPro" id="IPR036388">
    <property type="entry name" value="WH-like_DNA-bd_sf"/>
</dbReference>
<feature type="domain" description="Replication protein A C-terminal" evidence="9">
    <location>
        <begin position="30"/>
        <end position="134"/>
    </location>
</feature>
<evidence type="ECO:0000256" key="7">
    <source>
        <dbReference type="ARBA" id="ARBA00023242"/>
    </source>
</evidence>
<dbReference type="InterPro" id="IPR040260">
    <property type="entry name" value="RFA2-like"/>
</dbReference>